<dbReference type="AlphaFoldDB" id="A0A4S4KQZ8"/>
<keyword evidence="2" id="KW-1185">Reference proteome</keyword>
<organism evidence="1 2">
    <name type="scientific">Hermanssonia centrifuga</name>
    <dbReference type="NCBI Taxonomy" id="98765"/>
    <lineage>
        <taxon>Eukaryota</taxon>
        <taxon>Fungi</taxon>
        <taxon>Dikarya</taxon>
        <taxon>Basidiomycota</taxon>
        <taxon>Agaricomycotina</taxon>
        <taxon>Agaricomycetes</taxon>
        <taxon>Polyporales</taxon>
        <taxon>Meruliaceae</taxon>
        <taxon>Hermanssonia</taxon>
    </lineage>
</organism>
<name>A0A4S4KQZ8_9APHY</name>
<protein>
    <submittedName>
        <fullName evidence="1">Uncharacterized protein</fullName>
    </submittedName>
</protein>
<accession>A0A4S4KQZ8</accession>
<reference evidence="1 2" key="1">
    <citation type="submission" date="2019-02" db="EMBL/GenBank/DDBJ databases">
        <title>Genome sequencing of the rare red list fungi Phlebia centrifuga.</title>
        <authorList>
            <person name="Buettner E."/>
            <person name="Kellner H."/>
        </authorList>
    </citation>
    <scope>NUCLEOTIDE SEQUENCE [LARGE SCALE GENOMIC DNA]</scope>
    <source>
        <strain evidence="1 2">DSM 108282</strain>
    </source>
</reference>
<dbReference type="Proteomes" id="UP000309038">
    <property type="component" value="Unassembled WGS sequence"/>
</dbReference>
<evidence type="ECO:0000313" key="1">
    <source>
        <dbReference type="EMBL" id="THH00711.1"/>
    </source>
</evidence>
<comment type="caution">
    <text evidence="1">The sequence shown here is derived from an EMBL/GenBank/DDBJ whole genome shotgun (WGS) entry which is preliminary data.</text>
</comment>
<evidence type="ECO:0000313" key="2">
    <source>
        <dbReference type="Proteomes" id="UP000309038"/>
    </source>
</evidence>
<proteinExistence type="predicted"/>
<sequence>MTPGLRVWAITGSPIITTTELPVRGGRAKTYDMILKDCIKFEELSTDGLEMRSLKL</sequence>
<dbReference type="EMBL" id="SGPJ01000042">
    <property type="protein sequence ID" value="THH00711.1"/>
    <property type="molecule type" value="Genomic_DNA"/>
</dbReference>
<gene>
    <name evidence="1" type="ORF">EW026_g1852</name>
</gene>